<dbReference type="OrthoDB" id="3981930at2"/>
<evidence type="ECO:0000313" key="8">
    <source>
        <dbReference type="Proteomes" id="UP000002484"/>
    </source>
</evidence>
<evidence type="ECO:0000256" key="5">
    <source>
        <dbReference type="ARBA" id="ARBA00023295"/>
    </source>
</evidence>
<gene>
    <name evidence="7" type="ordered locus">FraEuI1c_0589</name>
</gene>
<dbReference type="SUPFAM" id="SSF51445">
    <property type="entry name" value="(Trans)glycosidases"/>
    <property type="match status" value="1"/>
</dbReference>
<dbReference type="GO" id="GO:0045490">
    <property type="term" value="P:pectin catabolic process"/>
    <property type="evidence" value="ECO:0007669"/>
    <property type="project" value="TreeGrafter"/>
</dbReference>
<keyword evidence="5 6" id="KW-0326">Glycosidase</keyword>
<dbReference type="Proteomes" id="UP000002484">
    <property type="component" value="Chromosome"/>
</dbReference>
<dbReference type="RefSeq" id="WP_013421789.1">
    <property type="nucleotide sequence ID" value="NC_014666.1"/>
</dbReference>
<evidence type="ECO:0000256" key="1">
    <source>
        <dbReference type="ARBA" id="ARBA00001695"/>
    </source>
</evidence>
<dbReference type="HOGENOM" id="CLU_011259_2_0_11"/>
<dbReference type="InterPro" id="IPR017853">
    <property type="entry name" value="GH"/>
</dbReference>
<name>E3JCH1_PSEI1</name>
<dbReference type="GO" id="GO:0031218">
    <property type="term" value="F:arabinogalactan endo-1,4-beta-galactosidase activity"/>
    <property type="evidence" value="ECO:0007669"/>
    <property type="project" value="UniProtKB-EC"/>
</dbReference>
<comment type="catalytic activity">
    <reaction evidence="1 6">
        <text>The enzyme specifically hydrolyzes (1-&gt;4)-beta-D-galactosidic linkages in type I arabinogalactans.</text>
        <dbReference type="EC" id="3.2.1.89"/>
    </reaction>
</comment>
<dbReference type="STRING" id="298654.FraEuI1c_0589"/>
<dbReference type="Pfam" id="PF07745">
    <property type="entry name" value="Glyco_hydro_53"/>
    <property type="match status" value="1"/>
</dbReference>
<dbReference type="PANTHER" id="PTHR34983">
    <property type="entry name" value="ARABINOGALACTAN ENDO-BETA-1,4-GALACTANASE A"/>
    <property type="match status" value="1"/>
</dbReference>
<dbReference type="Gene3D" id="3.20.20.80">
    <property type="entry name" value="Glycosidases"/>
    <property type="match status" value="1"/>
</dbReference>
<dbReference type="InterPro" id="IPR011683">
    <property type="entry name" value="Glyco_hydro_53"/>
</dbReference>
<dbReference type="KEGG" id="fri:FraEuI1c_0589"/>
<protein>
    <recommendedName>
        <fullName evidence="3 6">Arabinogalactan endo-beta-1,4-galactanase</fullName>
        <ecNumber evidence="3 6">3.2.1.89</ecNumber>
    </recommendedName>
</protein>
<dbReference type="InParanoid" id="E3JCH1"/>
<keyword evidence="4 6" id="KW-0378">Hydrolase</keyword>
<evidence type="ECO:0000313" key="7">
    <source>
        <dbReference type="EMBL" id="ADP78667.1"/>
    </source>
</evidence>
<sequence length="355" mass="37601">MSAGTPAPPIRGADISTALLAEAAGHRLSADGDSAPIERILAGRGATHVRLRLWVEGPAGYGDEASALTLARRAWDAGLRIYLDFHYSDRWADPRHQEIPPSWRGDGLAALARRVHGYTRQVVADFARQGTPADLVQTGNEISAGMLWPLGRLGPDRADGGWPGLLGLLSAAIAGARDGSPPGHRLAVVLHTDRIGDPTGSRAFFDRVRAAGLPFDVIGLSYYPFWHGPLALLRSTMTDLAGRYGTDVLVAETGYPWTMAGGDPVLGVADAARLPEAGLFPPTPCGQRAYYRALRDVIGQVPDGRGLGVVVWEPGWLAGVGWEPGASAPFTNLTLFDRSGRLLPAATAAFAPATR</sequence>
<dbReference type="EMBL" id="CP002299">
    <property type="protein sequence ID" value="ADP78667.1"/>
    <property type="molecule type" value="Genomic_DNA"/>
</dbReference>
<organism evidence="7 8">
    <name type="scientific">Pseudofrankia inefficax (strain DSM 45817 / CECT 9037 / DDB 130130 / EuI1c)</name>
    <name type="common">Frankia inefficax</name>
    <dbReference type="NCBI Taxonomy" id="298654"/>
    <lineage>
        <taxon>Bacteria</taxon>
        <taxon>Bacillati</taxon>
        <taxon>Actinomycetota</taxon>
        <taxon>Actinomycetes</taxon>
        <taxon>Frankiales</taxon>
        <taxon>Frankiaceae</taxon>
        <taxon>Pseudofrankia</taxon>
    </lineage>
</organism>
<dbReference type="PANTHER" id="PTHR34983:SF1">
    <property type="entry name" value="ARABINOGALACTAN ENDO-BETA-1,4-GALACTANASE A"/>
    <property type="match status" value="1"/>
</dbReference>
<evidence type="ECO:0000256" key="2">
    <source>
        <dbReference type="ARBA" id="ARBA00010687"/>
    </source>
</evidence>
<dbReference type="CAZy" id="GH53">
    <property type="family name" value="Glycoside Hydrolase Family 53"/>
</dbReference>
<evidence type="ECO:0000256" key="3">
    <source>
        <dbReference type="ARBA" id="ARBA00012556"/>
    </source>
</evidence>
<dbReference type="GO" id="GO:0015926">
    <property type="term" value="F:glucosidase activity"/>
    <property type="evidence" value="ECO:0007669"/>
    <property type="project" value="InterPro"/>
</dbReference>
<dbReference type="eggNOG" id="COG3867">
    <property type="taxonomic scope" value="Bacteria"/>
</dbReference>
<proteinExistence type="inferred from homology"/>
<evidence type="ECO:0000256" key="6">
    <source>
        <dbReference type="RuleBase" id="RU361192"/>
    </source>
</evidence>
<keyword evidence="8" id="KW-1185">Reference proteome</keyword>
<reference evidence="7 8" key="1">
    <citation type="submission" date="2010-10" db="EMBL/GenBank/DDBJ databases">
        <title>Complete sequence of Frankia sp. EuI1c.</title>
        <authorList>
            <consortium name="US DOE Joint Genome Institute"/>
            <person name="Lucas S."/>
            <person name="Copeland A."/>
            <person name="Lapidus A."/>
            <person name="Cheng J.-F."/>
            <person name="Bruce D."/>
            <person name="Goodwin L."/>
            <person name="Pitluck S."/>
            <person name="Chertkov O."/>
            <person name="Detter J.C."/>
            <person name="Han C."/>
            <person name="Tapia R."/>
            <person name="Land M."/>
            <person name="Hauser L."/>
            <person name="Jeffries C."/>
            <person name="Kyrpides N."/>
            <person name="Ivanova N."/>
            <person name="Mikhailova N."/>
            <person name="Beauchemin N."/>
            <person name="Sen A."/>
            <person name="Sur S.A."/>
            <person name="Gtari M."/>
            <person name="Wall L."/>
            <person name="Tisa L."/>
            <person name="Woyke T."/>
        </authorList>
    </citation>
    <scope>NUCLEOTIDE SEQUENCE [LARGE SCALE GENOMIC DNA]</scope>
    <source>
        <strain evidence="8">DSM 45817 / CECT 9037 / EuI1c</strain>
    </source>
</reference>
<dbReference type="EC" id="3.2.1.89" evidence="3 6"/>
<comment type="similarity">
    <text evidence="2 6">Belongs to the glycosyl hydrolase 53 family.</text>
</comment>
<evidence type="ECO:0000256" key="4">
    <source>
        <dbReference type="ARBA" id="ARBA00022801"/>
    </source>
</evidence>
<dbReference type="AlphaFoldDB" id="E3JCH1"/>
<accession>E3JCH1</accession>